<dbReference type="InterPro" id="IPR013103">
    <property type="entry name" value="RVT_2"/>
</dbReference>
<dbReference type="PANTHER" id="PTHR11439">
    <property type="entry name" value="GAG-POL-RELATED RETROTRANSPOSON"/>
    <property type="match status" value="1"/>
</dbReference>
<feature type="domain" description="Reverse transcriptase Ty1/copia-type" evidence="2">
    <location>
        <begin position="190"/>
        <end position="266"/>
    </location>
</feature>
<name>A0A3Q7FZR3_SOLLC</name>
<dbReference type="SUPFAM" id="SSF56672">
    <property type="entry name" value="DNA/RNA polymerases"/>
    <property type="match status" value="1"/>
</dbReference>
<dbReference type="EnsemblPlants" id="Solyc04g026027.1.1">
    <property type="protein sequence ID" value="Solyc04g026027.1.1"/>
    <property type="gene ID" value="Solyc04g026027.1"/>
</dbReference>
<accession>A0A3Q7FZR3</accession>
<evidence type="ECO:0000259" key="2">
    <source>
        <dbReference type="Pfam" id="PF07727"/>
    </source>
</evidence>
<dbReference type="InParanoid" id="A0A3Q7FZR3"/>
<reference evidence="3" key="2">
    <citation type="submission" date="2019-01" db="UniProtKB">
        <authorList>
            <consortium name="EnsemblPlants"/>
        </authorList>
    </citation>
    <scope>IDENTIFICATION</scope>
    <source>
        <strain evidence="3">cv. Heinz 1706</strain>
    </source>
</reference>
<evidence type="ECO:0000256" key="1">
    <source>
        <dbReference type="SAM" id="MobiDB-lite"/>
    </source>
</evidence>
<dbReference type="Pfam" id="PF07727">
    <property type="entry name" value="RVT_2"/>
    <property type="match status" value="1"/>
</dbReference>
<sequence length="367" mass="41293">MVPLPTLDKAYSLLVERESQRIMSQTSHSSSSSELNALFTAQSLVPKPRKKKGPAYNVQGRGRSNSDRRSYPSAHNAISDTDHSDFNRVESQRNQGYGRGDRQYDPVDYHKGLNSNPPTTVVHSEPTEIVPAQDTCSIRRSQRSTKAPLWLQDYVASAHLQSNKPLYSIDKYIGYDNLSSSYRAFFSSFVYVDDLMITGNDISLIQQSKSTLQENFKMKDIGNLRYFLGIEFARSQDGIVMHQKKYTLEIISEAGLSAAKPAATPLDPYVHLTTREYDELNGTSKYDKLLTDPAVYRRLVGKLLYLNVTRPDISFTTQTLSQFLHQPKQSHLNAALKVVIYIKSQAGLGVLLSSTNSKEQQVYCDSD</sequence>
<dbReference type="Proteomes" id="UP000004994">
    <property type="component" value="Chromosome 4"/>
</dbReference>
<dbReference type="AlphaFoldDB" id="A0A3Q7FZR3"/>
<evidence type="ECO:0000313" key="4">
    <source>
        <dbReference type="Proteomes" id="UP000004994"/>
    </source>
</evidence>
<keyword evidence="4" id="KW-1185">Reference proteome</keyword>
<protein>
    <recommendedName>
        <fullName evidence="2">Reverse transcriptase Ty1/copia-type domain-containing protein</fullName>
    </recommendedName>
</protein>
<feature type="region of interest" description="Disordered" evidence="1">
    <location>
        <begin position="41"/>
        <end position="87"/>
    </location>
</feature>
<reference evidence="3" key="1">
    <citation type="journal article" date="2012" name="Nature">
        <title>The tomato genome sequence provides insights into fleshy fruit evolution.</title>
        <authorList>
            <consortium name="Tomato Genome Consortium"/>
        </authorList>
    </citation>
    <scope>NUCLEOTIDE SEQUENCE [LARGE SCALE GENOMIC DNA]</scope>
    <source>
        <strain evidence="3">cv. Heinz 1706</strain>
    </source>
</reference>
<organism evidence="3">
    <name type="scientific">Solanum lycopersicum</name>
    <name type="common">Tomato</name>
    <name type="synonym">Lycopersicon esculentum</name>
    <dbReference type="NCBI Taxonomy" id="4081"/>
    <lineage>
        <taxon>Eukaryota</taxon>
        <taxon>Viridiplantae</taxon>
        <taxon>Streptophyta</taxon>
        <taxon>Embryophyta</taxon>
        <taxon>Tracheophyta</taxon>
        <taxon>Spermatophyta</taxon>
        <taxon>Magnoliopsida</taxon>
        <taxon>eudicotyledons</taxon>
        <taxon>Gunneridae</taxon>
        <taxon>Pentapetalae</taxon>
        <taxon>asterids</taxon>
        <taxon>lamiids</taxon>
        <taxon>Solanales</taxon>
        <taxon>Solanaceae</taxon>
        <taxon>Solanoideae</taxon>
        <taxon>Solaneae</taxon>
        <taxon>Solanum</taxon>
        <taxon>Solanum subgen. Lycopersicon</taxon>
    </lineage>
</organism>
<dbReference type="Gramene" id="Solyc04g026027.1.1">
    <property type="protein sequence ID" value="Solyc04g026027.1.1"/>
    <property type="gene ID" value="Solyc04g026027.1"/>
</dbReference>
<dbReference type="STRING" id="4081.A0A3Q7FZR3"/>
<proteinExistence type="predicted"/>
<dbReference type="InterPro" id="IPR043502">
    <property type="entry name" value="DNA/RNA_pol_sf"/>
</dbReference>
<dbReference type="PANTHER" id="PTHR11439:SF516">
    <property type="entry name" value="REVERSE TRANSCRIPTASE TY1_COPIA-TYPE DOMAIN-CONTAINING PROTEIN"/>
    <property type="match status" value="1"/>
</dbReference>
<evidence type="ECO:0000313" key="3">
    <source>
        <dbReference type="EnsemblPlants" id="Solyc04g026027.1.1"/>
    </source>
</evidence>